<feature type="transmembrane region" description="Helical" evidence="1">
    <location>
        <begin position="306"/>
        <end position="323"/>
    </location>
</feature>
<dbReference type="EMBL" id="CAJVCH010342432">
    <property type="protein sequence ID" value="CAG7815351.1"/>
    <property type="molecule type" value="Genomic_DNA"/>
</dbReference>
<feature type="transmembrane region" description="Helical" evidence="1">
    <location>
        <begin position="398"/>
        <end position="417"/>
    </location>
</feature>
<reference evidence="2" key="1">
    <citation type="submission" date="2021-06" db="EMBL/GenBank/DDBJ databases">
        <authorList>
            <person name="Hodson N. C."/>
            <person name="Mongue J. A."/>
            <person name="Jaron S. K."/>
        </authorList>
    </citation>
    <scope>NUCLEOTIDE SEQUENCE</scope>
</reference>
<evidence type="ECO:0000313" key="2">
    <source>
        <dbReference type="EMBL" id="CAG7815351.1"/>
    </source>
</evidence>
<keyword evidence="3" id="KW-1185">Reference proteome</keyword>
<gene>
    <name evidence="2" type="ORF">AFUS01_LOCUS26036</name>
</gene>
<protein>
    <submittedName>
        <fullName evidence="2">Uncharacterized protein</fullName>
    </submittedName>
</protein>
<feature type="transmembrane region" description="Helical" evidence="1">
    <location>
        <begin position="246"/>
        <end position="263"/>
    </location>
</feature>
<accession>A0A8J2P4N8</accession>
<feature type="transmembrane region" description="Helical" evidence="1">
    <location>
        <begin position="95"/>
        <end position="120"/>
    </location>
</feature>
<sequence length="418" mass="47963">MQYFQTGSASVVMPHAGSEIKIAILQRNRKCELTPRNAMKNITTSRKNIGGVILTPKLKLHLKKSFQFGAVFSGIPFIWNETTERPKLGSRRQQVIWSIHVIIAVLYTVSVTIRCFHVVLIEDSSVVQKIYIIFLTSCYWLPVMLYTDIILHLNEFPYFLTEFLDFMETFEEKFVTANSKRTNLVLSIQFVAQLMTYMVFGVGILLTLITFIRPIFSDSMSFRWQVLCTLFAAYANYTYACNTNMIGQIGLIFSTFVSVLNELSSKLSYVTRNSLRQPDELLKTYWCIKLLLIWFLKIYVDFISLGMKTFLISWIVFCTFGAVRMHGLTSFALGFMATFSFGFLIFAFTVFAEVPVISSGVIECLRRSSMDNELLRRRIKSLPVITVKLNGLYRVDKGMVLTMMDSVINLTMTLLLLN</sequence>
<dbReference type="Proteomes" id="UP000708208">
    <property type="component" value="Unassembled WGS sequence"/>
</dbReference>
<organism evidence="2 3">
    <name type="scientific">Allacma fusca</name>
    <dbReference type="NCBI Taxonomy" id="39272"/>
    <lineage>
        <taxon>Eukaryota</taxon>
        <taxon>Metazoa</taxon>
        <taxon>Ecdysozoa</taxon>
        <taxon>Arthropoda</taxon>
        <taxon>Hexapoda</taxon>
        <taxon>Collembola</taxon>
        <taxon>Symphypleona</taxon>
        <taxon>Sminthuridae</taxon>
        <taxon>Allacma</taxon>
    </lineage>
</organism>
<evidence type="ECO:0000256" key="1">
    <source>
        <dbReference type="SAM" id="Phobius"/>
    </source>
</evidence>
<evidence type="ECO:0000313" key="3">
    <source>
        <dbReference type="Proteomes" id="UP000708208"/>
    </source>
</evidence>
<keyword evidence="1" id="KW-1133">Transmembrane helix</keyword>
<feature type="transmembrane region" description="Helical" evidence="1">
    <location>
        <begin position="190"/>
        <end position="212"/>
    </location>
</feature>
<name>A0A8J2P4N8_9HEXA</name>
<feature type="transmembrane region" description="Helical" evidence="1">
    <location>
        <begin position="132"/>
        <end position="153"/>
    </location>
</feature>
<dbReference type="AlphaFoldDB" id="A0A8J2P4N8"/>
<comment type="caution">
    <text evidence="2">The sequence shown here is derived from an EMBL/GenBank/DDBJ whole genome shotgun (WGS) entry which is preliminary data.</text>
</comment>
<feature type="transmembrane region" description="Helical" evidence="1">
    <location>
        <begin position="330"/>
        <end position="351"/>
    </location>
</feature>
<keyword evidence="1" id="KW-0812">Transmembrane</keyword>
<keyword evidence="1" id="KW-0472">Membrane</keyword>
<proteinExistence type="predicted"/>